<feature type="compositionally biased region" description="Polar residues" evidence="5">
    <location>
        <begin position="959"/>
        <end position="972"/>
    </location>
</feature>
<feature type="region of interest" description="Disordered" evidence="5">
    <location>
        <begin position="149"/>
        <end position="170"/>
    </location>
</feature>
<evidence type="ECO:0000313" key="7">
    <source>
        <dbReference type="EMBL" id="GJT01577.1"/>
    </source>
</evidence>
<evidence type="ECO:0000256" key="4">
    <source>
        <dbReference type="PROSITE-ProRule" id="PRU00325"/>
    </source>
</evidence>
<feature type="region of interest" description="Disordered" evidence="5">
    <location>
        <begin position="1326"/>
        <end position="1471"/>
    </location>
</feature>
<dbReference type="Pfam" id="PF04434">
    <property type="entry name" value="SWIM"/>
    <property type="match status" value="1"/>
</dbReference>
<dbReference type="SMART" id="SM00575">
    <property type="entry name" value="ZnF_PMZ"/>
    <property type="match status" value="1"/>
</dbReference>
<feature type="compositionally biased region" description="Basic and acidic residues" evidence="5">
    <location>
        <begin position="1444"/>
        <end position="1455"/>
    </location>
</feature>
<feature type="compositionally biased region" description="Polar residues" evidence="5">
    <location>
        <begin position="324"/>
        <end position="335"/>
    </location>
</feature>
<evidence type="ECO:0000256" key="1">
    <source>
        <dbReference type="ARBA" id="ARBA00022723"/>
    </source>
</evidence>
<organism evidence="7 8">
    <name type="scientific">Tanacetum coccineum</name>
    <dbReference type="NCBI Taxonomy" id="301880"/>
    <lineage>
        <taxon>Eukaryota</taxon>
        <taxon>Viridiplantae</taxon>
        <taxon>Streptophyta</taxon>
        <taxon>Embryophyta</taxon>
        <taxon>Tracheophyta</taxon>
        <taxon>Spermatophyta</taxon>
        <taxon>Magnoliopsida</taxon>
        <taxon>eudicotyledons</taxon>
        <taxon>Gunneridae</taxon>
        <taxon>Pentapetalae</taxon>
        <taxon>asterids</taxon>
        <taxon>campanulids</taxon>
        <taxon>Asterales</taxon>
        <taxon>Asteraceae</taxon>
        <taxon>Asteroideae</taxon>
        <taxon>Anthemideae</taxon>
        <taxon>Anthemidinae</taxon>
        <taxon>Tanacetum</taxon>
    </lineage>
</organism>
<feature type="region of interest" description="Disordered" evidence="5">
    <location>
        <begin position="522"/>
        <end position="545"/>
    </location>
</feature>
<protein>
    <submittedName>
        <fullName evidence="7">Heat stress transcription factor B-4-like protein</fullName>
    </submittedName>
</protein>
<dbReference type="InterPro" id="IPR007527">
    <property type="entry name" value="Znf_SWIM"/>
</dbReference>
<reference evidence="7" key="2">
    <citation type="submission" date="2022-01" db="EMBL/GenBank/DDBJ databases">
        <authorList>
            <person name="Yamashiro T."/>
            <person name="Shiraishi A."/>
            <person name="Satake H."/>
            <person name="Nakayama K."/>
        </authorList>
    </citation>
    <scope>NUCLEOTIDE SEQUENCE</scope>
</reference>
<dbReference type="Pfam" id="PF10551">
    <property type="entry name" value="MULE"/>
    <property type="match status" value="1"/>
</dbReference>
<feature type="region of interest" description="Disordered" evidence="5">
    <location>
        <begin position="289"/>
        <end position="337"/>
    </location>
</feature>
<feature type="domain" description="SWIM-type" evidence="6">
    <location>
        <begin position="1245"/>
        <end position="1287"/>
    </location>
</feature>
<feature type="compositionally biased region" description="Polar residues" evidence="5">
    <location>
        <begin position="1387"/>
        <end position="1406"/>
    </location>
</feature>
<feature type="region of interest" description="Disordered" evidence="5">
    <location>
        <begin position="930"/>
        <end position="975"/>
    </location>
</feature>
<keyword evidence="3" id="KW-0862">Zinc</keyword>
<keyword evidence="2 4" id="KW-0863">Zinc-finger</keyword>
<evidence type="ECO:0000313" key="8">
    <source>
        <dbReference type="Proteomes" id="UP001151760"/>
    </source>
</evidence>
<feature type="compositionally biased region" description="Basic residues" evidence="5">
    <location>
        <begin position="1327"/>
        <end position="1343"/>
    </location>
</feature>
<reference evidence="7" key="1">
    <citation type="journal article" date="2022" name="Int. J. Mol. Sci.">
        <title>Draft Genome of Tanacetum Coccineum: Genomic Comparison of Closely Related Tanacetum-Family Plants.</title>
        <authorList>
            <person name="Yamashiro T."/>
            <person name="Shiraishi A."/>
            <person name="Nakayama K."/>
            <person name="Satake H."/>
        </authorList>
    </citation>
    <scope>NUCLEOTIDE SEQUENCE</scope>
</reference>
<name>A0ABQ5AIJ4_9ASTR</name>
<evidence type="ECO:0000259" key="6">
    <source>
        <dbReference type="PROSITE" id="PS50966"/>
    </source>
</evidence>
<evidence type="ECO:0000256" key="5">
    <source>
        <dbReference type="SAM" id="MobiDB-lite"/>
    </source>
</evidence>
<feature type="non-terminal residue" evidence="7">
    <location>
        <position position="1"/>
    </location>
</feature>
<feature type="compositionally biased region" description="Gly residues" evidence="5">
    <location>
        <begin position="1412"/>
        <end position="1438"/>
    </location>
</feature>
<feature type="compositionally biased region" description="Acidic residues" evidence="5">
    <location>
        <begin position="157"/>
        <end position="170"/>
    </location>
</feature>
<dbReference type="EMBL" id="BQNB010012281">
    <property type="protein sequence ID" value="GJT01577.1"/>
    <property type="molecule type" value="Genomic_DNA"/>
</dbReference>
<evidence type="ECO:0000256" key="3">
    <source>
        <dbReference type="ARBA" id="ARBA00022833"/>
    </source>
</evidence>
<dbReference type="PANTHER" id="PTHR31973:SF190">
    <property type="entry name" value="MULE TRANSPOSASE DOMAIN-CONTAINING PROTEIN"/>
    <property type="match status" value="1"/>
</dbReference>
<dbReference type="InterPro" id="IPR018289">
    <property type="entry name" value="MULE_transposase_dom"/>
</dbReference>
<dbReference type="Proteomes" id="UP001151760">
    <property type="component" value="Unassembled WGS sequence"/>
</dbReference>
<keyword evidence="1" id="KW-0479">Metal-binding</keyword>
<dbReference type="PANTHER" id="PTHR31973">
    <property type="entry name" value="POLYPROTEIN, PUTATIVE-RELATED"/>
    <property type="match status" value="1"/>
</dbReference>
<gene>
    <name evidence="7" type="ORF">Tco_0822746</name>
</gene>
<keyword evidence="8" id="KW-1185">Reference proteome</keyword>
<comment type="caution">
    <text evidence="7">The sequence shown here is derived from an EMBL/GenBank/DDBJ whole genome shotgun (WGS) entry which is preliminary data.</text>
</comment>
<feature type="compositionally biased region" description="Basic residues" evidence="5">
    <location>
        <begin position="522"/>
        <end position="536"/>
    </location>
</feature>
<dbReference type="PROSITE" id="PS50966">
    <property type="entry name" value="ZF_SWIM"/>
    <property type="match status" value="1"/>
</dbReference>
<sequence length="1589" mass="178546">VINDVMRQLSFDETELDGEAGFADVAGSGVDSSGLIHDESFIVNDLDLNLNEEPGVNLNVFQVETQFELPVSKEPDVEVSTQEPIVVEVSTEVPIVKDVGTQDFIVEDVVLEDYVSYGEDVAQYNGEFNESARSDGQFFFDDEGIDTEYDVQSSEDAGTDDDDDDDGDVDEDFLVDEENEIVEPDVDVHLFSISMDLPFDNIGVTNLVSDDVLEGEDADVINLYGFDSDHGNDEETNYRKRRLAELRTEMEEAKDRVYLHSIEIRRNLKLYKNDGVRIRARCDGKVPVFTMSHGDGPTGPNRGMEPGPSGSRASSIRSKKVRNTGPTDSQASSSGLDAHDKEDLCPLVLYVGKDKLTTNWVVKTHIDTDTCLQSREIKHCTYKFLFEKIFEQVRVNSDILVKAVQDQLQREDYVVELQSTNPNTTVKIVVERNTDPSLPTKCFGDDIDLHPNLNFTFIGDRQKGWSGQAYKDLLWRAASATNVRDLEKCMLELKTMNAKAHEWTKYWEKSTCPITLLPPKHHVQVGRPRKKRKRSKHKDEPFVKDGKLSKKGRTITCQSCGNTGHNKATCKGQGQKGITGLSTASLVTRCQGGAGVASQVPMSETRNANGREIGDGVPTQSSAACRHRFIMNDPNITMEEYIRLEEEKAQRQGQTFDWQTASPLDNNEIDFNISFDESDDEDYMIVFYENSFSCKISYVASLKTDSENKNDKINIPSSPSPEPTIGYFDDLDFFKDFENEFPATVYNDLKSKSDPLNEPSNLIICMAPLPHRDLRHPQLRYQAYGYDEGIVHSYEQRLETIWGRPVNRVHVLDFAGLTKWNERTLGIGEDVDVINPDGFDSDHGNDEETNYRKRRLAELRTKMEGVINANGQWKYSFYTGKKCSTPKEAKDRVYLHSIKSRRNLKLYKNNGVRIRARCDGKVLVFTMSHGDGPTGPNCGMKPRPSGSSGPTTRSKKMKNTGTNSDSQASSSGLDAHDKRDLYPWVLVNPDIPVKAVQDQLQLELEYSMLRYYVIELQSTNPNITVKIALERNTDPSLPTRVFQRIYVCFLALKLGFRACKRDLLGLDGAFIKRPFPGQVLVAVGLDSNNRIYPLAYALVEAESKSSWCWFLQCLGDDIDLHPNTNFTFISDRQKHGWCRQAYKDLLWRAASATNVRDFEKCRVKFDLLLNNICEVFNGKIVRGKDKPVITLFEYIKEYCMKRIMNVQGMIDKCTGPLTPTATRIMESIKKEAHLMKVQWNGANKYQVSGSLDDQYVMDVVTMTCSCRKWELTGIPCKHVVAACWNMALNDRAAPPPETWETYSYTIQIIYGTKYWEKSTCPTTLFPPKHHVQVGRPRKKRKRSKHEDEPFVKDGKLSRKRRTITCQSCRNTRHNKATCKGQGRKATTGGNNVEASGSASRQAQQTEPAAGQDGSGGSGVGVVIGLSTAGGEGGQGGAGVTSQDSKTRNADGKEMGDGVPTQSSAAGGAISDNGNFSMVNKEEVTFKKLAPIAEEMIMLIKVLKRNCISPFDNHKFIMVGGEDLLFKKVSPMAEEILEMLRVCVAKKIKVSDFVWYNDEIMEHVEKLVDGWRTTVSYFVKKAVKKYADDE</sequence>
<accession>A0ABQ5AIJ4</accession>
<dbReference type="InterPro" id="IPR006564">
    <property type="entry name" value="Znf_PMZ"/>
</dbReference>
<evidence type="ECO:0000256" key="2">
    <source>
        <dbReference type="ARBA" id="ARBA00022771"/>
    </source>
</evidence>
<feature type="compositionally biased region" description="Basic and acidic residues" evidence="5">
    <location>
        <begin position="1344"/>
        <end position="1356"/>
    </location>
</feature>
<proteinExistence type="predicted"/>